<name>A0A2M7Z4H8_9BACT</name>
<keyword evidence="1" id="KW-0472">Membrane</keyword>
<accession>A0A2M7Z4H8</accession>
<sequence length="465" mass="53598">MRVRNRFIFSIIILAVLAGVIGYWNWQRNIYSKEVLKLEILGPREVDFLEEIEYIVKYKNNGAVRLEEPRLIFEYPKQVILPENRTSFQEITLDDIYPGEEKTISFKARLLGKEGENLVAKASLSYRPKNLKARYESATTFTTTIKQVPLTFEFDLPSKIESGKNFTFRINYFSNLDYPLADLRIQVEYPFDFEFITSAPKALERNEWLVPVLNQSQGGRIEVTGKVSGEVGSAKIFKAKLGIFKEGEFILLKETAKGLEIIKPSIYFRQEINGNPQHVAMPGQWLHYEIYFKNIGDDALNNLFMVNQLEGEAFDFETIKSDLGQTEPGGNSVIFDWRRVSQFQYLTPMEEGKVDFWIKLKDDLGRVKNPILRNKVFISQVKEEFVTKISSKLEIVQKGCFQDEVFGNKGPIPPKVGETTTYTLIWQVKNYYSDVKDVKVKAFLPRNVELTAGKIFPEEEASKFA</sequence>
<gene>
    <name evidence="2" type="ORF">CO145_02605</name>
</gene>
<evidence type="ECO:0000313" key="3">
    <source>
        <dbReference type="Proteomes" id="UP000231034"/>
    </source>
</evidence>
<evidence type="ECO:0000256" key="1">
    <source>
        <dbReference type="SAM" id="Phobius"/>
    </source>
</evidence>
<feature type="transmembrane region" description="Helical" evidence="1">
    <location>
        <begin position="7"/>
        <end position="26"/>
    </location>
</feature>
<organism evidence="2 3">
    <name type="scientific">Candidatus Nealsonbacteria bacterium CG_4_9_14_3_um_filter_37_13</name>
    <dbReference type="NCBI Taxonomy" id="1974695"/>
    <lineage>
        <taxon>Bacteria</taxon>
        <taxon>Candidatus Nealsoniibacteriota</taxon>
    </lineage>
</organism>
<proteinExistence type="predicted"/>
<evidence type="ECO:0008006" key="4">
    <source>
        <dbReference type="Google" id="ProtNLM"/>
    </source>
</evidence>
<dbReference type="AlphaFoldDB" id="A0A2M7Z4H8"/>
<keyword evidence="1" id="KW-1133">Transmembrane helix</keyword>
<reference evidence="3" key="1">
    <citation type="submission" date="2017-09" db="EMBL/GenBank/DDBJ databases">
        <title>Depth-based differentiation of microbial function through sediment-hosted aquifers and enrichment of novel symbionts in the deep terrestrial subsurface.</title>
        <authorList>
            <person name="Probst A.J."/>
            <person name="Ladd B."/>
            <person name="Jarett J.K."/>
            <person name="Geller-Mcgrath D.E."/>
            <person name="Sieber C.M.K."/>
            <person name="Emerson J.B."/>
            <person name="Anantharaman K."/>
            <person name="Thomas B.C."/>
            <person name="Malmstrom R."/>
            <person name="Stieglmeier M."/>
            <person name="Klingl A."/>
            <person name="Woyke T."/>
            <person name="Ryan C.M."/>
            <person name="Banfield J.F."/>
        </authorList>
    </citation>
    <scope>NUCLEOTIDE SEQUENCE [LARGE SCALE GENOMIC DNA]</scope>
</reference>
<evidence type="ECO:0000313" key="2">
    <source>
        <dbReference type="EMBL" id="PJA84055.1"/>
    </source>
</evidence>
<dbReference type="EMBL" id="PFVR01000093">
    <property type="protein sequence ID" value="PJA84055.1"/>
    <property type="molecule type" value="Genomic_DNA"/>
</dbReference>
<keyword evidence="1" id="KW-0812">Transmembrane</keyword>
<dbReference type="Proteomes" id="UP000231034">
    <property type="component" value="Unassembled WGS sequence"/>
</dbReference>
<protein>
    <recommendedName>
        <fullName evidence="4">DUF11 domain-containing protein</fullName>
    </recommendedName>
</protein>
<comment type="caution">
    <text evidence="2">The sequence shown here is derived from an EMBL/GenBank/DDBJ whole genome shotgun (WGS) entry which is preliminary data.</text>
</comment>
<feature type="non-terminal residue" evidence="2">
    <location>
        <position position="465"/>
    </location>
</feature>